<feature type="transmembrane region" description="Helical" evidence="5">
    <location>
        <begin position="257"/>
        <end position="274"/>
    </location>
</feature>
<keyword evidence="3 5" id="KW-1133">Transmembrane helix</keyword>
<evidence type="ECO:0000256" key="3">
    <source>
        <dbReference type="ARBA" id="ARBA00022989"/>
    </source>
</evidence>
<protein>
    <submittedName>
        <fullName evidence="6">Uncharacterized protein</fullName>
    </submittedName>
</protein>
<dbReference type="InParanoid" id="G0NEF1"/>
<dbReference type="AlphaFoldDB" id="G0NEF1"/>
<evidence type="ECO:0000256" key="1">
    <source>
        <dbReference type="ARBA" id="ARBA00004141"/>
    </source>
</evidence>
<name>G0NEF1_CAEBE</name>
<evidence type="ECO:0000313" key="7">
    <source>
        <dbReference type="Proteomes" id="UP000008068"/>
    </source>
</evidence>
<dbReference type="PANTHER" id="PTHR46561">
    <property type="entry name" value="SERPENTINE RECEPTOR, CLASS AB (CLASS A-LIKE)-RELATED"/>
    <property type="match status" value="1"/>
</dbReference>
<evidence type="ECO:0000256" key="2">
    <source>
        <dbReference type="ARBA" id="ARBA00022692"/>
    </source>
</evidence>
<evidence type="ECO:0000256" key="4">
    <source>
        <dbReference type="ARBA" id="ARBA00023136"/>
    </source>
</evidence>
<dbReference type="InterPro" id="IPR019408">
    <property type="entry name" value="7TM_GPCR_serpentine_rcpt_Srab"/>
</dbReference>
<proteinExistence type="predicted"/>
<reference evidence="7" key="1">
    <citation type="submission" date="2011-07" db="EMBL/GenBank/DDBJ databases">
        <authorList>
            <consortium name="Caenorhabditis brenneri Sequencing and Analysis Consortium"/>
            <person name="Wilson R.K."/>
        </authorList>
    </citation>
    <scope>NUCLEOTIDE SEQUENCE [LARGE SCALE GENOMIC DNA]</scope>
    <source>
        <strain evidence="7">PB2801</strain>
    </source>
</reference>
<dbReference type="FunCoup" id="G0NEF1">
    <property type="interactions" value="75"/>
</dbReference>
<sequence>MPCDEKIVEKIVGSEILKAVELTMLILSTISIPVLFHMFQRCKNSELFHFNIRLISAFHCICLIIHCIASLPTWFRSIPLLLQHSTLRKSPQYQTVTLHFFAQLNSHYSRCLFTRIPYIFGLFCASYSTVFMVIERTIATKSYKKYENRHKTLGFMLILGQIFMGSATTFAIFYKFDFDHAPEFCAGSQSSDPYYVIIPETVAIISNFLAFFQFGRLIRINRKIRVGNSSNNLSQKYQIEENLNVVKILRAFTKCDFIFILIYFTMGIPFHLIGKHMDHAEYYALFEVIYFVPLYSLIMPAYIYRFSKKQRVERLNRVEQKIQVSEDAYFQFIHNQWT</sequence>
<dbReference type="GO" id="GO:0097730">
    <property type="term" value="C:non-motile cilium"/>
    <property type="evidence" value="ECO:0007669"/>
    <property type="project" value="EnsemblMetazoa"/>
</dbReference>
<dbReference type="Proteomes" id="UP000008068">
    <property type="component" value="Unassembled WGS sequence"/>
</dbReference>
<feature type="transmembrane region" description="Helical" evidence="5">
    <location>
        <begin position="194"/>
        <end position="215"/>
    </location>
</feature>
<organism evidence="7">
    <name type="scientific">Caenorhabditis brenneri</name>
    <name type="common">Nematode worm</name>
    <dbReference type="NCBI Taxonomy" id="135651"/>
    <lineage>
        <taxon>Eukaryota</taxon>
        <taxon>Metazoa</taxon>
        <taxon>Ecdysozoa</taxon>
        <taxon>Nematoda</taxon>
        <taxon>Chromadorea</taxon>
        <taxon>Rhabditida</taxon>
        <taxon>Rhabditina</taxon>
        <taxon>Rhabditomorpha</taxon>
        <taxon>Rhabditoidea</taxon>
        <taxon>Rhabditidae</taxon>
        <taxon>Peloderinae</taxon>
        <taxon>Caenorhabditis</taxon>
    </lineage>
</organism>
<dbReference type="EMBL" id="GL379873">
    <property type="protein sequence ID" value="EGT58889.1"/>
    <property type="molecule type" value="Genomic_DNA"/>
</dbReference>
<dbReference type="STRING" id="135651.G0NEF1"/>
<dbReference type="Pfam" id="PF10292">
    <property type="entry name" value="7TM_GPCR_Srab"/>
    <property type="match status" value="1"/>
</dbReference>
<accession>G0NEF1</accession>
<dbReference type="OrthoDB" id="5818269at2759"/>
<feature type="transmembrane region" description="Helical" evidence="5">
    <location>
        <begin position="51"/>
        <end position="75"/>
    </location>
</feature>
<keyword evidence="2 5" id="KW-0812">Transmembrane</keyword>
<feature type="transmembrane region" description="Helical" evidence="5">
    <location>
        <begin position="22"/>
        <end position="39"/>
    </location>
</feature>
<dbReference type="InterPro" id="IPR053286">
    <property type="entry name" value="Nematode_rcpt-like_srab"/>
</dbReference>
<gene>
    <name evidence="6" type="ORF">CAEBREN_30039</name>
</gene>
<dbReference type="HOGENOM" id="CLU_070163_0_0_1"/>
<dbReference type="PANTHER" id="PTHR46561:SF9">
    <property type="entry name" value="SERPENTINE RECEPTOR, CLASS AB (CLASS A-LIKE)"/>
    <property type="match status" value="1"/>
</dbReference>
<feature type="transmembrane region" description="Helical" evidence="5">
    <location>
        <begin position="155"/>
        <end position="174"/>
    </location>
</feature>
<dbReference type="eggNOG" id="ENOG502TGRY">
    <property type="taxonomic scope" value="Eukaryota"/>
</dbReference>
<comment type="subcellular location">
    <subcellularLocation>
        <location evidence="1">Membrane</location>
        <topology evidence="1">Multi-pass membrane protein</topology>
    </subcellularLocation>
</comment>
<feature type="transmembrane region" description="Helical" evidence="5">
    <location>
        <begin position="116"/>
        <end position="134"/>
    </location>
</feature>
<dbReference type="GO" id="GO:0016020">
    <property type="term" value="C:membrane"/>
    <property type="evidence" value="ECO:0007669"/>
    <property type="project" value="UniProtKB-SubCell"/>
</dbReference>
<evidence type="ECO:0000256" key="5">
    <source>
        <dbReference type="SAM" id="Phobius"/>
    </source>
</evidence>
<evidence type="ECO:0000313" key="6">
    <source>
        <dbReference type="EMBL" id="EGT58889.1"/>
    </source>
</evidence>
<keyword evidence="4 5" id="KW-0472">Membrane</keyword>
<feature type="transmembrane region" description="Helical" evidence="5">
    <location>
        <begin position="280"/>
        <end position="304"/>
    </location>
</feature>
<keyword evidence="7" id="KW-1185">Reference proteome</keyword>